<accession>W7A7P1</accession>
<protein>
    <submittedName>
        <fullName evidence="2">Uncharacterized protein</fullName>
    </submittedName>
</protein>
<feature type="compositionally biased region" description="Basic and acidic residues" evidence="1">
    <location>
        <begin position="1"/>
        <end position="24"/>
    </location>
</feature>
<feature type="compositionally biased region" description="Polar residues" evidence="1">
    <location>
        <begin position="79"/>
        <end position="99"/>
    </location>
</feature>
<evidence type="ECO:0000313" key="2">
    <source>
        <dbReference type="EMBL" id="EUD65129.1"/>
    </source>
</evidence>
<proteinExistence type="predicted"/>
<feature type="compositionally biased region" description="Basic and acidic residues" evidence="1">
    <location>
        <begin position="62"/>
        <end position="71"/>
    </location>
</feature>
<organism evidence="2 3">
    <name type="scientific">Plasmodium inui San Antonio 1</name>
    <dbReference type="NCBI Taxonomy" id="1237626"/>
    <lineage>
        <taxon>Eukaryota</taxon>
        <taxon>Sar</taxon>
        <taxon>Alveolata</taxon>
        <taxon>Apicomplexa</taxon>
        <taxon>Aconoidasida</taxon>
        <taxon>Haemosporida</taxon>
        <taxon>Plasmodiidae</taxon>
        <taxon>Plasmodium</taxon>
        <taxon>Plasmodium (Plasmodium)</taxon>
    </lineage>
</organism>
<feature type="compositionally biased region" description="Basic residues" evidence="1">
    <location>
        <begin position="25"/>
        <end position="35"/>
    </location>
</feature>
<evidence type="ECO:0000256" key="1">
    <source>
        <dbReference type="SAM" id="MobiDB-lite"/>
    </source>
</evidence>
<dbReference type="RefSeq" id="XP_008818334.1">
    <property type="nucleotide sequence ID" value="XM_008820112.1"/>
</dbReference>
<dbReference type="GeneID" id="20039803"/>
<dbReference type="Proteomes" id="UP000030640">
    <property type="component" value="Unassembled WGS sequence"/>
</dbReference>
<evidence type="ECO:0000313" key="3">
    <source>
        <dbReference type="Proteomes" id="UP000030640"/>
    </source>
</evidence>
<name>W7A7P1_9APIC</name>
<dbReference type="VEuPathDB" id="PlasmoDB:C922_04529"/>
<dbReference type="AlphaFoldDB" id="W7A7P1"/>
<feature type="region of interest" description="Disordered" evidence="1">
    <location>
        <begin position="1"/>
        <end position="133"/>
    </location>
</feature>
<keyword evidence="3" id="KW-1185">Reference proteome</keyword>
<gene>
    <name evidence="2" type="ORF">C922_04529</name>
</gene>
<reference evidence="2 3" key="1">
    <citation type="submission" date="2013-02" db="EMBL/GenBank/DDBJ databases">
        <title>The Genome Sequence of Plasmodium inui San Antonio 1.</title>
        <authorList>
            <consortium name="The Broad Institute Genome Sequencing Platform"/>
            <consortium name="The Broad Institute Genome Sequencing Center for Infectious Disease"/>
            <person name="Neafsey D."/>
            <person name="Cheeseman I."/>
            <person name="Volkman S."/>
            <person name="Adams J."/>
            <person name="Walker B."/>
            <person name="Young S.K."/>
            <person name="Zeng Q."/>
            <person name="Gargeya S."/>
            <person name="Fitzgerald M."/>
            <person name="Haas B."/>
            <person name="Abouelleil A."/>
            <person name="Alvarado L."/>
            <person name="Arachchi H.M."/>
            <person name="Berlin A.M."/>
            <person name="Chapman S.B."/>
            <person name="Dewar J."/>
            <person name="Goldberg J."/>
            <person name="Griggs A."/>
            <person name="Gujja S."/>
            <person name="Hansen M."/>
            <person name="Howarth C."/>
            <person name="Imamovic A."/>
            <person name="Larimer J."/>
            <person name="McCowan C."/>
            <person name="Murphy C."/>
            <person name="Neiman D."/>
            <person name="Pearson M."/>
            <person name="Priest M."/>
            <person name="Roberts A."/>
            <person name="Saif S."/>
            <person name="Shea T."/>
            <person name="Sisk P."/>
            <person name="Sykes S."/>
            <person name="Wortman J."/>
            <person name="Nusbaum C."/>
            <person name="Birren B."/>
        </authorList>
    </citation>
    <scope>NUCLEOTIDE SEQUENCE [LARGE SCALE GENOMIC DNA]</scope>
    <source>
        <strain evidence="2 3">San Antonio 1</strain>
    </source>
</reference>
<dbReference type="EMBL" id="KI965483">
    <property type="protein sequence ID" value="EUD65129.1"/>
    <property type="molecule type" value="Genomic_DNA"/>
</dbReference>
<feature type="non-terminal residue" evidence="2">
    <location>
        <position position="1"/>
    </location>
</feature>
<sequence>KPETTLGAGREDQHRNPRKGNRESRGRHRQRKPRSSRITGQEPKIKELAYLPSKQAATKRGNFKEGEDMCGPHKGQINKGDNSYEGNIQGIQADENSPQVEEDIQKNRSPSGRILTSRGAGNAQIKEMPNLKI</sequence>